<name>A0A7D3VST6_ACTVE</name>
<dbReference type="Proteomes" id="UP000501240">
    <property type="component" value="Chromosome"/>
</dbReference>
<organism evidence="1 2">
    <name type="scientific">Actinomadura verrucosospora</name>
    <dbReference type="NCBI Taxonomy" id="46165"/>
    <lineage>
        <taxon>Bacteria</taxon>
        <taxon>Bacillati</taxon>
        <taxon>Actinomycetota</taxon>
        <taxon>Actinomycetes</taxon>
        <taxon>Streptosporangiales</taxon>
        <taxon>Thermomonosporaceae</taxon>
        <taxon>Actinomadura</taxon>
    </lineage>
</organism>
<gene>
    <name evidence="1" type="ORF">ACTIVE_3311</name>
</gene>
<dbReference type="AlphaFoldDB" id="A0A7D3VST6"/>
<evidence type="ECO:0000313" key="1">
    <source>
        <dbReference type="EMBL" id="QKG21673.1"/>
    </source>
</evidence>
<evidence type="ECO:0000313" key="2">
    <source>
        <dbReference type="Proteomes" id="UP000501240"/>
    </source>
</evidence>
<sequence>MRGLGARGGLRGLLVAVLRYVVGGGTLRVRGGFFGVCGERRRAGGGRLRRVPGRCVPLLVMGLVAGQRRLARRLRARRVAVRSARRSGLRTILAEIVRGARRAVFLTFFPAAHKPPVIIALPTIPEGIHAMGRPMHILGFPLSGRFTGPPG</sequence>
<dbReference type="EMBL" id="CP053892">
    <property type="protein sequence ID" value="QKG21673.1"/>
    <property type="molecule type" value="Genomic_DNA"/>
</dbReference>
<proteinExistence type="predicted"/>
<reference evidence="1 2" key="1">
    <citation type="submission" date="2020-05" db="EMBL/GenBank/DDBJ databases">
        <title>Actinomadura verrucosospora NRRL-B18236 (PFL_A860) Genome sequencing and assembly.</title>
        <authorList>
            <person name="Samborskyy M."/>
        </authorList>
    </citation>
    <scope>NUCLEOTIDE SEQUENCE [LARGE SCALE GENOMIC DNA]</scope>
    <source>
        <strain evidence="1 2">NRRL:B18236</strain>
    </source>
</reference>
<protein>
    <submittedName>
        <fullName evidence="1">Uncharacterized protein</fullName>
    </submittedName>
</protein>
<accession>A0A7D3VST6</accession>
<keyword evidence="2" id="KW-1185">Reference proteome</keyword>